<dbReference type="GO" id="GO:1990316">
    <property type="term" value="C:Atg1/ULK1 kinase complex"/>
    <property type="evidence" value="ECO:0007669"/>
    <property type="project" value="TreeGrafter"/>
</dbReference>
<dbReference type="STRING" id="683960.A0A1E3P439"/>
<dbReference type="OrthoDB" id="1937984at2759"/>
<accession>A0A1E3P439</accession>
<proteinExistence type="inferred from homology"/>
<reference evidence="9 10" key="1">
    <citation type="journal article" date="2016" name="Proc. Natl. Acad. Sci. U.S.A.">
        <title>Comparative genomics of biotechnologically important yeasts.</title>
        <authorList>
            <person name="Riley R."/>
            <person name="Haridas S."/>
            <person name="Wolfe K.H."/>
            <person name="Lopes M.R."/>
            <person name="Hittinger C.T."/>
            <person name="Goeker M."/>
            <person name="Salamov A.A."/>
            <person name="Wisecaver J.H."/>
            <person name="Long T.M."/>
            <person name="Calvey C.H."/>
            <person name="Aerts A.L."/>
            <person name="Barry K.W."/>
            <person name="Choi C."/>
            <person name="Clum A."/>
            <person name="Coughlan A.Y."/>
            <person name="Deshpande S."/>
            <person name="Douglass A.P."/>
            <person name="Hanson S.J."/>
            <person name="Klenk H.-P."/>
            <person name="LaButti K.M."/>
            <person name="Lapidus A."/>
            <person name="Lindquist E.A."/>
            <person name="Lipzen A.M."/>
            <person name="Meier-Kolthoff J.P."/>
            <person name="Ohm R.A."/>
            <person name="Otillar R.P."/>
            <person name="Pangilinan J.L."/>
            <person name="Peng Y."/>
            <person name="Rokas A."/>
            <person name="Rosa C.A."/>
            <person name="Scheuner C."/>
            <person name="Sibirny A.A."/>
            <person name="Slot J.C."/>
            <person name="Stielow J.B."/>
            <person name="Sun H."/>
            <person name="Kurtzman C.P."/>
            <person name="Blackwell M."/>
            <person name="Grigoriev I.V."/>
            <person name="Jeffries T.W."/>
        </authorList>
    </citation>
    <scope>NUCLEOTIDE SEQUENCE [LARGE SCALE GENOMIC DNA]</scope>
    <source>
        <strain evidence="10">ATCC 58044 / CBS 1984 / NCYC 433 / NRRL Y-366-8</strain>
    </source>
</reference>
<dbReference type="Pfam" id="PF04108">
    <property type="entry name" value="ATG17_like"/>
    <property type="match status" value="1"/>
</dbReference>
<evidence type="ECO:0000256" key="4">
    <source>
        <dbReference type="ARBA" id="ARBA00023006"/>
    </source>
</evidence>
<evidence type="ECO:0000256" key="2">
    <source>
        <dbReference type="ARBA" id="ARBA00013806"/>
    </source>
</evidence>
<evidence type="ECO:0000256" key="5">
    <source>
        <dbReference type="ARBA" id="ARBA00023136"/>
    </source>
</evidence>
<dbReference type="InterPro" id="IPR007240">
    <property type="entry name" value="Atg17"/>
</dbReference>
<dbReference type="InterPro" id="IPR045326">
    <property type="entry name" value="ATG17-like_dom"/>
</dbReference>
<keyword evidence="7" id="KW-0175">Coiled coil</keyword>
<dbReference type="GO" id="GO:0034045">
    <property type="term" value="C:phagophore assembly site membrane"/>
    <property type="evidence" value="ECO:0007669"/>
    <property type="project" value="UniProtKB-SubCell"/>
</dbReference>
<evidence type="ECO:0000313" key="10">
    <source>
        <dbReference type="Proteomes" id="UP000094112"/>
    </source>
</evidence>
<comment type="similarity">
    <text evidence="1 6">Belongs to the ATG17 family.</text>
</comment>
<dbReference type="GO" id="GO:0000045">
    <property type="term" value="P:autophagosome assembly"/>
    <property type="evidence" value="ECO:0007669"/>
    <property type="project" value="TreeGrafter"/>
</dbReference>
<gene>
    <name evidence="9" type="ORF">WICANDRAFT_62248</name>
</gene>
<comment type="subcellular location">
    <subcellularLocation>
        <location evidence="6">Cytoplasm</location>
    </subcellularLocation>
    <subcellularLocation>
        <location evidence="6">Preautophagosomal structure membrane</location>
        <topology evidence="6">Peripheral membrane protein</topology>
    </subcellularLocation>
</comment>
<dbReference type="AlphaFoldDB" id="A0A1E3P439"/>
<dbReference type="RefSeq" id="XP_019038869.1">
    <property type="nucleotide sequence ID" value="XM_019183337.1"/>
</dbReference>
<keyword evidence="10" id="KW-1185">Reference proteome</keyword>
<dbReference type="GO" id="GO:0034727">
    <property type="term" value="P:piecemeal microautophagy of the nucleus"/>
    <property type="evidence" value="ECO:0007669"/>
    <property type="project" value="TreeGrafter"/>
</dbReference>
<evidence type="ECO:0000259" key="8">
    <source>
        <dbReference type="Pfam" id="PF04108"/>
    </source>
</evidence>
<dbReference type="PANTHER" id="PTHR28005:SF1">
    <property type="entry name" value="AUTOPHAGY-RELATED PROTEIN 17"/>
    <property type="match status" value="1"/>
</dbReference>
<feature type="coiled-coil region" evidence="7">
    <location>
        <begin position="151"/>
        <end position="208"/>
    </location>
</feature>
<protein>
    <recommendedName>
        <fullName evidence="2 6">Autophagy-related protein 17</fullName>
    </recommendedName>
</protein>
<evidence type="ECO:0000256" key="1">
    <source>
        <dbReference type="ARBA" id="ARBA00006259"/>
    </source>
</evidence>
<organism evidence="9 10">
    <name type="scientific">Wickerhamomyces anomalus (strain ATCC 58044 / CBS 1984 / NCYC 433 / NRRL Y-366-8)</name>
    <name type="common">Yeast</name>
    <name type="synonym">Hansenula anomala</name>
    <dbReference type="NCBI Taxonomy" id="683960"/>
    <lineage>
        <taxon>Eukaryota</taxon>
        <taxon>Fungi</taxon>
        <taxon>Dikarya</taxon>
        <taxon>Ascomycota</taxon>
        <taxon>Saccharomycotina</taxon>
        <taxon>Saccharomycetes</taxon>
        <taxon>Phaffomycetales</taxon>
        <taxon>Wickerhamomycetaceae</taxon>
        <taxon>Wickerhamomyces</taxon>
    </lineage>
</organism>
<dbReference type="GO" id="GO:0030295">
    <property type="term" value="F:protein kinase activator activity"/>
    <property type="evidence" value="ECO:0007669"/>
    <property type="project" value="TreeGrafter"/>
</dbReference>
<dbReference type="GeneID" id="30200583"/>
<dbReference type="EMBL" id="KV454210">
    <property type="protein sequence ID" value="ODQ59662.1"/>
    <property type="molecule type" value="Genomic_DNA"/>
</dbReference>
<name>A0A1E3P439_WICAA</name>
<dbReference type="GO" id="GO:0060090">
    <property type="term" value="F:molecular adaptor activity"/>
    <property type="evidence" value="ECO:0007669"/>
    <property type="project" value="TreeGrafter"/>
</dbReference>
<dbReference type="GO" id="GO:0000422">
    <property type="term" value="P:autophagy of mitochondrion"/>
    <property type="evidence" value="ECO:0007669"/>
    <property type="project" value="TreeGrafter"/>
</dbReference>
<evidence type="ECO:0000256" key="6">
    <source>
        <dbReference type="RuleBase" id="RU368080"/>
    </source>
</evidence>
<keyword evidence="4 6" id="KW-0072">Autophagy</keyword>
<dbReference type="PANTHER" id="PTHR28005">
    <property type="entry name" value="AUTOPHAGY-RELATED PROTEIN 17"/>
    <property type="match status" value="1"/>
</dbReference>
<evidence type="ECO:0000256" key="7">
    <source>
        <dbReference type="SAM" id="Coils"/>
    </source>
</evidence>
<keyword evidence="3 6" id="KW-0963">Cytoplasm</keyword>
<feature type="domain" description="Autophagy protein ATG17-like" evidence="8">
    <location>
        <begin position="16"/>
        <end position="383"/>
    </location>
</feature>
<comment type="function">
    <text evidence="6">Autophagy-specific protein that functions in response to autophagy-inducing signals as a scaffold to recruit other ATG proteins to organize preautophagosomal structure (PAS) formation. Modulates the timing and magnitude of the autophagy response, such as the size of the sequestering vesicles. Plays particularly a role in pexophagy and nucleophagy.</text>
</comment>
<keyword evidence="5" id="KW-0472">Membrane</keyword>
<sequence>MEQEVQKWLEDATKKLSAAETQGAKANTLLTTTKSTISSNNGKLIKSNFLLDSINQLVQILETIHDSVELRLNDRRQSVKALKNYLELSLTELRKEFDKLKQIKIDANLLSGDHRTLYDFVSNEVLETLLSKQDELEKSRESYVVVIEQQQEALKTKLNGFNKQFNQLEKDVTEVNDAGWISDLIDENNKLEEEVAGLLESLTNHYDQCSRGARIFDGEEPEISEVEKTELFEVLAKDFREVPDVLNDLEECIEDIEQRCKKIDSYLSTKFYDIKLKHLVQDLTSFGENELMQVMSTLDKQTIDFQAVSTDINEKCDEAHQLINHYERFVESYYRLILELDRRQGVQLSMEKVFNEAKTKLQALQEDDYKKRDTFFQTNGSYLPNDLWEGLNDDSPLCNLKFEIHGLPEINPSTLATARKNIGK</sequence>
<dbReference type="Proteomes" id="UP000094112">
    <property type="component" value="Unassembled WGS sequence"/>
</dbReference>
<evidence type="ECO:0000256" key="3">
    <source>
        <dbReference type="ARBA" id="ARBA00022490"/>
    </source>
</evidence>
<evidence type="ECO:0000313" key="9">
    <source>
        <dbReference type="EMBL" id="ODQ59662.1"/>
    </source>
</evidence>